<dbReference type="GO" id="GO:0000785">
    <property type="term" value="C:chromatin"/>
    <property type="evidence" value="ECO:0007669"/>
    <property type="project" value="TreeGrafter"/>
</dbReference>
<dbReference type="AlphaFoldDB" id="A0A178Z1T7"/>
<dbReference type="GO" id="GO:0006355">
    <property type="term" value="P:regulation of DNA-templated transcription"/>
    <property type="evidence" value="ECO:0007669"/>
    <property type="project" value="TreeGrafter"/>
</dbReference>
<dbReference type="SUPFAM" id="SSF51197">
    <property type="entry name" value="Clavaminate synthase-like"/>
    <property type="match status" value="1"/>
</dbReference>
<gene>
    <name evidence="5" type="ORF">AYL99_12035</name>
</gene>
<dbReference type="InterPro" id="IPR003347">
    <property type="entry name" value="JmjC_dom"/>
</dbReference>
<dbReference type="PANTHER" id="PTHR10694:SF33">
    <property type="entry name" value="LYSINE-SPECIFIC DEMETHYLASE 5"/>
    <property type="match status" value="1"/>
</dbReference>
<dbReference type="GO" id="GO:0046872">
    <property type="term" value="F:metal ion binding"/>
    <property type="evidence" value="ECO:0007669"/>
    <property type="project" value="UniProtKB-KW"/>
</dbReference>
<keyword evidence="2" id="KW-0408">Iron</keyword>
<dbReference type="PANTHER" id="PTHR10694">
    <property type="entry name" value="LYSINE-SPECIFIC DEMETHYLASE"/>
    <property type="match status" value="1"/>
</dbReference>
<evidence type="ECO:0000313" key="6">
    <source>
        <dbReference type="Proteomes" id="UP000078343"/>
    </source>
</evidence>
<dbReference type="PROSITE" id="PS51184">
    <property type="entry name" value="JMJC"/>
    <property type="match status" value="1"/>
</dbReference>
<sequence length="271" mass="31014">MSQAIEKPSHEACLDYFDRLIDNPPKDAIPYYIGTPLYDERFTSKFDSRLHPGQELFKIGLVDGLNTPWLHAGLMGSGTPFHREDADLCSFNWVLGGWKLWILIRVSSTQKVEEYIRKNWPCNDCDQFVRHNSLLISRKTLTENGIEFDVLIAGPGDLVFKDMRQYHAVVNITNCVAMAINFIPLGKPFLTKDLLVCPGCGLYHLKHENIRQVRYHPAKQQSDIVAESVSNMRAKRKLRTTIVDPRVAKKHKEDRPLPVAKDLSDLEQTKN</sequence>
<dbReference type="RefSeq" id="XP_018687136.1">
    <property type="nucleotide sequence ID" value="XM_018843538.1"/>
</dbReference>
<evidence type="ECO:0000256" key="3">
    <source>
        <dbReference type="SAM" id="MobiDB-lite"/>
    </source>
</evidence>
<name>A0A178Z1T7_9EURO</name>
<dbReference type="GO" id="GO:0034647">
    <property type="term" value="F:histone H3K4me/H3K4me2/H3K4me3 demethylase activity"/>
    <property type="evidence" value="ECO:0007669"/>
    <property type="project" value="TreeGrafter"/>
</dbReference>
<proteinExistence type="predicted"/>
<dbReference type="GO" id="GO:0005634">
    <property type="term" value="C:nucleus"/>
    <property type="evidence" value="ECO:0007669"/>
    <property type="project" value="TreeGrafter"/>
</dbReference>
<comment type="caution">
    <text evidence="5">The sequence shown here is derived from an EMBL/GenBank/DDBJ whole genome shotgun (WGS) entry which is preliminary data.</text>
</comment>
<evidence type="ECO:0000259" key="4">
    <source>
        <dbReference type="PROSITE" id="PS51184"/>
    </source>
</evidence>
<evidence type="ECO:0000256" key="2">
    <source>
        <dbReference type="ARBA" id="ARBA00023004"/>
    </source>
</evidence>
<protein>
    <recommendedName>
        <fullName evidence="4">JmjC domain-containing protein</fullName>
    </recommendedName>
</protein>
<keyword evidence="1" id="KW-0479">Metal-binding</keyword>
<feature type="region of interest" description="Disordered" evidence="3">
    <location>
        <begin position="246"/>
        <end position="271"/>
    </location>
</feature>
<organism evidence="5 6">
    <name type="scientific">Fonsecaea erecta</name>
    <dbReference type="NCBI Taxonomy" id="1367422"/>
    <lineage>
        <taxon>Eukaryota</taxon>
        <taxon>Fungi</taxon>
        <taxon>Dikarya</taxon>
        <taxon>Ascomycota</taxon>
        <taxon>Pezizomycotina</taxon>
        <taxon>Eurotiomycetes</taxon>
        <taxon>Chaetothyriomycetidae</taxon>
        <taxon>Chaetothyriales</taxon>
        <taxon>Herpotrichiellaceae</taxon>
        <taxon>Fonsecaea</taxon>
    </lineage>
</organism>
<dbReference type="Pfam" id="PF02373">
    <property type="entry name" value="JmjC"/>
    <property type="match status" value="1"/>
</dbReference>
<dbReference type="Proteomes" id="UP000078343">
    <property type="component" value="Unassembled WGS sequence"/>
</dbReference>
<dbReference type="Gene3D" id="2.60.120.650">
    <property type="entry name" value="Cupin"/>
    <property type="match status" value="1"/>
</dbReference>
<dbReference type="SMART" id="SM00558">
    <property type="entry name" value="JmjC"/>
    <property type="match status" value="1"/>
</dbReference>
<dbReference type="STRING" id="1367422.A0A178Z1T7"/>
<dbReference type="GeneID" id="30016201"/>
<dbReference type="EMBL" id="LVYI01000025">
    <property type="protein sequence ID" value="OAP53769.1"/>
    <property type="molecule type" value="Genomic_DNA"/>
</dbReference>
<feature type="domain" description="JmjC" evidence="4">
    <location>
        <begin position="40"/>
        <end position="199"/>
    </location>
</feature>
<accession>A0A178Z1T7</accession>
<dbReference type="OrthoDB" id="4117680at2759"/>
<feature type="compositionally biased region" description="Basic and acidic residues" evidence="3">
    <location>
        <begin position="251"/>
        <end position="271"/>
    </location>
</feature>
<evidence type="ECO:0000256" key="1">
    <source>
        <dbReference type="ARBA" id="ARBA00022723"/>
    </source>
</evidence>
<keyword evidence="6" id="KW-1185">Reference proteome</keyword>
<evidence type="ECO:0000313" key="5">
    <source>
        <dbReference type="EMBL" id="OAP53769.1"/>
    </source>
</evidence>
<reference evidence="5 6" key="1">
    <citation type="submission" date="2016-04" db="EMBL/GenBank/DDBJ databases">
        <title>Draft genome of Fonsecaea erecta CBS 125763.</title>
        <authorList>
            <person name="Weiss V.A."/>
            <person name="Vicente V.A."/>
            <person name="Raittz R.T."/>
            <person name="Moreno L.F."/>
            <person name="De Souza E.M."/>
            <person name="Pedrosa F.O."/>
            <person name="Steffens M.B."/>
            <person name="Faoro H."/>
            <person name="Tadra-Sfeir M.Z."/>
            <person name="Najafzadeh M.J."/>
            <person name="Felipe M.S."/>
            <person name="Teixeira M."/>
            <person name="Sun J."/>
            <person name="Xi L."/>
            <person name="Gomes R."/>
            <person name="De Azevedo C.M."/>
            <person name="Salgado C.G."/>
            <person name="Da Silva M.B."/>
            <person name="Nascimento M.F."/>
            <person name="Queiroz-Telles F."/>
            <person name="Attili D.S."/>
            <person name="Gorbushina A."/>
        </authorList>
    </citation>
    <scope>NUCLEOTIDE SEQUENCE [LARGE SCALE GENOMIC DNA]</scope>
    <source>
        <strain evidence="5 6">CBS 125763</strain>
    </source>
</reference>